<dbReference type="EMBL" id="JANPWB010000014">
    <property type="protein sequence ID" value="KAJ1095768.1"/>
    <property type="molecule type" value="Genomic_DNA"/>
</dbReference>
<proteinExistence type="predicted"/>
<dbReference type="Proteomes" id="UP001066276">
    <property type="component" value="Chromosome 10"/>
</dbReference>
<evidence type="ECO:0000313" key="3">
    <source>
        <dbReference type="Proteomes" id="UP001066276"/>
    </source>
</evidence>
<keyword evidence="3" id="KW-1185">Reference proteome</keyword>
<feature type="compositionally biased region" description="Polar residues" evidence="1">
    <location>
        <begin position="29"/>
        <end position="39"/>
    </location>
</feature>
<reference evidence="2" key="1">
    <citation type="journal article" date="2022" name="bioRxiv">
        <title>Sequencing and chromosome-scale assembly of the giantPleurodeles waltlgenome.</title>
        <authorList>
            <person name="Brown T."/>
            <person name="Elewa A."/>
            <person name="Iarovenko S."/>
            <person name="Subramanian E."/>
            <person name="Araus A.J."/>
            <person name="Petzold A."/>
            <person name="Susuki M."/>
            <person name="Suzuki K.-i.T."/>
            <person name="Hayashi T."/>
            <person name="Toyoda A."/>
            <person name="Oliveira C."/>
            <person name="Osipova E."/>
            <person name="Leigh N.D."/>
            <person name="Simon A."/>
            <person name="Yun M.H."/>
        </authorList>
    </citation>
    <scope>NUCLEOTIDE SEQUENCE</scope>
    <source>
        <strain evidence="2">20211129_DDA</strain>
        <tissue evidence="2">Liver</tissue>
    </source>
</reference>
<dbReference type="AlphaFoldDB" id="A0AAV7LXR2"/>
<gene>
    <name evidence="2" type="ORF">NDU88_000924</name>
</gene>
<protein>
    <submittedName>
        <fullName evidence="2">Uncharacterized protein</fullName>
    </submittedName>
</protein>
<name>A0AAV7LXR2_PLEWA</name>
<comment type="caution">
    <text evidence="2">The sequence shown here is derived from an EMBL/GenBank/DDBJ whole genome shotgun (WGS) entry which is preliminary data.</text>
</comment>
<accession>A0AAV7LXR2</accession>
<sequence length="128" mass="14778">MYRPPYHNSPIRHLFRGGAPPIKTRRKQTTNGKTLTSIHSTRKEDSMEPELNILPAIVYLLIYHEYERRRRRQRCITDSTGIGGGMVPRVLREHQLDTEPALSMGQRCLRWRGPAERCLTGRAQRSGA</sequence>
<feature type="region of interest" description="Disordered" evidence="1">
    <location>
        <begin position="17"/>
        <end position="46"/>
    </location>
</feature>
<evidence type="ECO:0000256" key="1">
    <source>
        <dbReference type="SAM" id="MobiDB-lite"/>
    </source>
</evidence>
<evidence type="ECO:0000313" key="2">
    <source>
        <dbReference type="EMBL" id="KAJ1095768.1"/>
    </source>
</evidence>
<organism evidence="2 3">
    <name type="scientific">Pleurodeles waltl</name>
    <name type="common">Iberian ribbed newt</name>
    <dbReference type="NCBI Taxonomy" id="8319"/>
    <lineage>
        <taxon>Eukaryota</taxon>
        <taxon>Metazoa</taxon>
        <taxon>Chordata</taxon>
        <taxon>Craniata</taxon>
        <taxon>Vertebrata</taxon>
        <taxon>Euteleostomi</taxon>
        <taxon>Amphibia</taxon>
        <taxon>Batrachia</taxon>
        <taxon>Caudata</taxon>
        <taxon>Salamandroidea</taxon>
        <taxon>Salamandridae</taxon>
        <taxon>Pleurodelinae</taxon>
        <taxon>Pleurodeles</taxon>
    </lineage>
</organism>